<evidence type="ECO:0000313" key="4">
    <source>
        <dbReference type="Proteomes" id="UP001642483"/>
    </source>
</evidence>
<evidence type="ECO:0000256" key="2">
    <source>
        <dbReference type="SAM" id="Phobius"/>
    </source>
</evidence>
<gene>
    <name evidence="3" type="ORF">CVLEPA_LOCUS11609</name>
</gene>
<keyword evidence="2" id="KW-0812">Transmembrane</keyword>
<sequence length="87" mass="9641">MYLKKSYLLVVLLVLISATTITGCLFMPQNQIGERKESTVTPQSETVRSEPQDVDPKTSTGSTSPVEADCHSPLLQRPRNVQRHACL</sequence>
<keyword evidence="4" id="KW-1185">Reference proteome</keyword>
<dbReference type="PROSITE" id="PS51257">
    <property type="entry name" value="PROKAR_LIPOPROTEIN"/>
    <property type="match status" value="1"/>
</dbReference>
<evidence type="ECO:0000256" key="1">
    <source>
        <dbReference type="SAM" id="MobiDB-lite"/>
    </source>
</evidence>
<feature type="transmembrane region" description="Helical" evidence="2">
    <location>
        <begin position="6"/>
        <end position="27"/>
    </location>
</feature>
<evidence type="ECO:0000313" key="3">
    <source>
        <dbReference type="EMBL" id="CAK8681407.1"/>
    </source>
</evidence>
<accession>A0ABP0FSM0</accession>
<reference evidence="3 4" key="1">
    <citation type="submission" date="2024-02" db="EMBL/GenBank/DDBJ databases">
        <authorList>
            <person name="Daric V."/>
            <person name="Darras S."/>
        </authorList>
    </citation>
    <scope>NUCLEOTIDE SEQUENCE [LARGE SCALE GENOMIC DNA]</scope>
</reference>
<feature type="region of interest" description="Disordered" evidence="1">
    <location>
        <begin position="33"/>
        <end position="87"/>
    </location>
</feature>
<keyword evidence="2" id="KW-0472">Membrane</keyword>
<proteinExistence type="predicted"/>
<protein>
    <submittedName>
        <fullName evidence="3">Uncharacterized protein</fullName>
    </submittedName>
</protein>
<name>A0ABP0FSM0_CLALP</name>
<organism evidence="3 4">
    <name type="scientific">Clavelina lepadiformis</name>
    <name type="common">Light-bulb sea squirt</name>
    <name type="synonym">Ascidia lepadiformis</name>
    <dbReference type="NCBI Taxonomy" id="159417"/>
    <lineage>
        <taxon>Eukaryota</taxon>
        <taxon>Metazoa</taxon>
        <taxon>Chordata</taxon>
        <taxon>Tunicata</taxon>
        <taxon>Ascidiacea</taxon>
        <taxon>Aplousobranchia</taxon>
        <taxon>Clavelinidae</taxon>
        <taxon>Clavelina</taxon>
    </lineage>
</organism>
<keyword evidence="2" id="KW-1133">Transmembrane helix</keyword>
<feature type="compositionally biased region" description="Basic and acidic residues" evidence="1">
    <location>
        <begin position="47"/>
        <end position="56"/>
    </location>
</feature>
<dbReference type="EMBL" id="CAWYQH010000079">
    <property type="protein sequence ID" value="CAK8681407.1"/>
    <property type="molecule type" value="Genomic_DNA"/>
</dbReference>
<dbReference type="Proteomes" id="UP001642483">
    <property type="component" value="Unassembled WGS sequence"/>
</dbReference>
<comment type="caution">
    <text evidence="3">The sequence shown here is derived from an EMBL/GenBank/DDBJ whole genome shotgun (WGS) entry which is preliminary data.</text>
</comment>